<dbReference type="Proteomes" id="UP000813462">
    <property type="component" value="Unassembled WGS sequence"/>
</dbReference>
<keyword evidence="1" id="KW-0479">Metal-binding</keyword>
<dbReference type="AlphaFoldDB" id="A0A978VC67"/>
<dbReference type="InterPro" id="IPR026992">
    <property type="entry name" value="DIOX_N"/>
</dbReference>
<dbReference type="PANTHER" id="PTHR47990">
    <property type="entry name" value="2-OXOGLUTARATE (2OG) AND FE(II)-DEPENDENT OXYGENASE SUPERFAMILY PROTEIN-RELATED"/>
    <property type="match status" value="1"/>
</dbReference>
<evidence type="ECO:0000256" key="2">
    <source>
        <dbReference type="ARBA" id="ARBA00023004"/>
    </source>
</evidence>
<dbReference type="InterPro" id="IPR027443">
    <property type="entry name" value="IPNS-like_sf"/>
</dbReference>
<dbReference type="Pfam" id="PF14226">
    <property type="entry name" value="DIOX_N"/>
    <property type="match status" value="1"/>
</dbReference>
<evidence type="ECO:0000313" key="6">
    <source>
        <dbReference type="Proteomes" id="UP000813462"/>
    </source>
</evidence>
<evidence type="ECO:0000256" key="1">
    <source>
        <dbReference type="ARBA" id="ARBA00022723"/>
    </source>
</evidence>
<evidence type="ECO:0008006" key="7">
    <source>
        <dbReference type="Google" id="ProtNLM"/>
    </source>
</evidence>
<protein>
    <recommendedName>
        <fullName evidence="7">2-oxoglutarate-dependent dioxygenase AOP1</fullName>
    </recommendedName>
</protein>
<keyword evidence="2" id="KW-0408">Iron</keyword>
<feature type="domain" description="Isopenicillin N synthase-like Fe(2+) 2OG dioxygenase" evidence="3">
    <location>
        <begin position="69"/>
        <end position="164"/>
    </location>
</feature>
<feature type="domain" description="Non-haem dioxygenase N-terminal" evidence="4">
    <location>
        <begin position="219"/>
        <end position="298"/>
    </location>
</feature>
<dbReference type="GO" id="GO:0046872">
    <property type="term" value="F:metal ion binding"/>
    <property type="evidence" value="ECO:0007669"/>
    <property type="project" value="UniProtKB-KW"/>
</dbReference>
<dbReference type="InterPro" id="IPR050231">
    <property type="entry name" value="Iron_ascorbate_oxido_reductase"/>
</dbReference>
<gene>
    <name evidence="5" type="ORF">FEM48_Zijuj05G0021000</name>
</gene>
<feature type="domain" description="Isopenicillin N synthase-like Fe(2+) 2OG dioxygenase" evidence="3">
    <location>
        <begin position="379"/>
        <end position="475"/>
    </location>
</feature>
<dbReference type="Gene3D" id="2.60.120.330">
    <property type="entry name" value="B-lactam Antibiotic, Isopenicillin N Synthase, Chain"/>
    <property type="match status" value="2"/>
</dbReference>
<dbReference type="Pfam" id="PF03171">
    <property type="entry name" value="2OG-FeII_Oxy"/>
    <property type="match status" value="2"/>
</dbReference>
<organism evidence="5 6">
    <name type="scientific">Ziziphus jujuba var. spinosa</name>
    <dbReference type="NCBI Taxonomy" id="714518"/>
    <lineage>
        <taxon>Eukaryota</taxon>
        <taxon>Viridiplantae</taxon>
        <taxon>Streptophyta</taxon>
        <taxon>Embryophyta</taxon>
        <taxon>Tracheophyta</taxon>
        <taxon>Spermatophyta</taxon>
        <taxon>Magnoliopsida</taxon>
        <taxon>eudicotyledons</taxon>
        <taxon>Gunneridae</taxon>
        <taxon>Pentapetalae</taxon>
        <taxon>rosids</taxon>
        <taxon>fabids</taxon>
        <taxon>Rosales</taxon>
        <taxon>Rhamnaceae</taxon>
        <taxon>Paliureae</taxon>
        <taxon>Ziziphus</taxon>
    </lineage>
</organism>
<reference evidence="5" key="1">
    <citation type="journal article" date="2021" name="Front. Plant Sci.">
        <title>Chromosome-Scale Genome Assembly for Chinese Sour Jujube and Insights Into Its Genome Evolution and Domestication Signature.</title>
        <authorList>
            <person name="Shen L.-Y."/>
            <person name="Luo H."/>
            <person name="Wang X.-L."/>
            <person name="Wang X.-M."/>
            <person name="Qiu X.-J."/>
            <person name="Liu H."/>
            <person name="Zhou S.-S."/>
            <person name="Jia K.-H."/>
            <person name="Nie S."/>
            <person name="Bao Y.-T."/>
            <person name="Zhang R.-G."/>
            <person name="Yun Q.-Z."/>
            <person name="Chai Y.-H."/>
            <person name="Lu J.-Y."/>
            <person name="Li Y."/>
            <person name="Zhao S.-W."/>
            <person name="Mao J.-F."/>
            <person name="Jia S.-G."/>
            <person name="Mao Y.-M."/>
        </authorList>
    </citation>
    <scope>NUCLEOTIDE SEQUENCE</scope>
    <source>
        <strain evidence="5">AT0</strain>
        <tissue evidence="5">Leaf</tissue>
    </source>
</reference>
<proteinExistence type="predicted"/>
<sequence length="527" mass="59914">MGIDNARVPEETCKFMNIMWPDGKDQFCEVVNSYAKLLGDLNEMVIEMAFESYGAKKHYASLAATNSHVLRFLKFKPQETEVACVRLPAHKDLSFATIVHQIDVAGLEVQLKDGTWIALQPQLSHFLFMACEGMQVWSNDRIKACNHRVNILGNGERYSMGLFTFNNGVIQVPDEMVDDEHPLLYNPFDHPRFIRFFINADMAIKANNPTKAFCELPQIPVIDFSKEELKPATSSSLLSLCNQIQYALENHGCFIARYDQLSAELSKKIFSQTKDMFEVPTEIKMKNTSHVPYRGYHSGPSNPNMPSFEGLGIDNATSLEETQKFMSLMWPAGKDQFCEVVNYYAKLLGDLIEFIYEMVFESYGVRKHYASFAASNSHVLRFLKLKPKDASLTTNIRLQSHKDLSFGTIVHQVDIPGLEVKSKDGTWIAIQPQPSHFVFLASEAMQVWSNDRIKACNHRVIMSGNGERYSLGLFTFNNGVIQVPEELIDDKHPLLYKPFDHPEFIRFFVNGDLATRLNNPIKTFCGV</sequence>
<evidence type="ECO:0000259" key="3">
    <source>
        <dbReference type="Pfam" id="PF03171"/>
    </source>
</evidence>
<dbReference type="SUPFAM" id="SSF51197">
    <property type="entry name" value="Clavaminate synthase-like"/>
    <property type="match status" value="2"/>
</dbReference>
<name>A0A978VC67_ZIZJJ</name>
<comment type="caution">
    <text evidence="5">The sequence shown here is derived from an EMBL/GenBank/DDBJ whole genome shotgun (WGS) entry which is preliminary data.</text>
</comment>
<evidence type="ECO:0000259" key="4">
    <source>
        <dbReference type="Pfam" id="PF14226"/>
    </source>
</evidence>
<dbReference type="InterPro" id="IPR044861">
    <property type="entry name" value="IPNS-like_FE2OG_OXY"/>
</dbReference>
<accession>A0A978VC67</accession>
<dbReference type="EMBL" id="JAEACU010000005">
    <property type="protein sequence ID" value="KAH7527956.1"/>
    <property type="molecule type" value="Genomic_DNA"/>
</dbReference>
<evidence type="ECO:0000313" key="5">
    <source>
        <dbReference type="EMBL" id="KAH7527956.1"/>
    </source>
</evidence>